<dbReference type="EMBL" id="JAMYWD010000001">
    <property type="protein sequence ID" value="KAJ4980553.1"/>
    <property type="molecule type" value="Genomic_DNA"/>
</dbReference>
<evidence type="ECO:0000313" key="6">
    <source>
        <dbReference type="EMBL" id="KAJ4980553.1"/>
    </source>
</evidence>
<dbReference type="InterPro" id="IPR017853">
    <property type="entry name" value="GH"/>
</dbReference>
<dbReference type="Gene3D" id="3.20.20.80">
    <property type="entry name" value="Glycosidases"/>
    <property type="match status" value="1"/>
</dbReference>
<proteinExistence type="inferred from homology"/>
<dbReference type="Proteomes" id="UP001141806">
    <property type="component" value="Unassembled WGS sequence"/>
</dbReference>
<keyword evidence="7" id="KW-1185">Reference proteome</keyword>
<dbReference type="SUPFAM" id="SSF51445">
    <property type="entry name" value="(Trans)glycosidases"/>
    <property type="match status" value="1"/>
</dbReference>
<dbReference type="FunFam" id="3.20.20.80:FF:000010">
    <property type="entry name" value="glucan endo-1,3-beta-glucosidase, basic"/>
    <property type="match status" value="1"/>
</dbReference>
<comment type="caution">
    <text evidence="6">The sequence shown here is derived from an EMBL/GenBank/DDBJ whole genome shotgun (WGS) entry which is preliminary data.</text>
</comment>
<keyword evidence="2 5" id="KW-0378">Hydrolase</keyword>
<evidence type="ECO:0000256" key="2">
    <source>
        <dbReference type="ARBA" id="ARBA00022801"/>
    </source>
</evidence>
<dbReference type="Pfam" id="PF00332">
    <property type="entry name" value="Glyco_hydro_17"/>
    <property type="match status" value="1"/>
</dbReference>
<evidence type="ECO:0000313" key="7">
    <source>
        <dbReference type="Proteomes" id="UP001141806"/>
    </source>
</evidence>
<keyword evidence="3 5" id="KW-0326">Glycosidase</keyword>
<comment type="similarity">
    <text evidence="1 4">Belongs to the glycosyl hydrolase 17 family.</text>
</comment>
<dbReference type="InterPro" id="IPR000490">
    <property type="entry name" value="Glyco_hydro_17"/>
</dbReference>
<dbReference type="PROSITE" id="PS00587">
    <property type="entry name" value="GLYCOSYL_HYDROL_F17"/>
    <property type="match status" value="1"/>
</dbReference>
<dbReference type="OrthoDB" id="941679at2759"/>
<evidence type="ECO:0000256" key="1">
    <source>
        <dbReference type="ARBA" id="ARBA00008773"/>
    </source>
</evidence>
<sequence>MLGNNLPPPQEVVNLYRSNNIRRMRLYDPNQAALQALKHSKIRVMVGLPNSDLQSIASNPSAATAWVQTNIVAYWPGVSFKYIAVGNEVNPNNSSTAQFSQYLLPAMINIYNAITSAGLQNHIKVSTSVETTILGSSYPPSQGSFRADLQSFIDPIIGFLVNHQAPLLANVYTYFSYVGNPKDISLSYALFTSPSVVVQDGQYGYQNLFDAMVDALYYALERAGGSSLEIVISETGWPSAGDTATSVDNARTYNSNLIQHVKSGTPKRSGKPIETYIFGMFDENNKEPELEKHWGLFFPNKQPKY</sequence>
<evidence type="ECO:0000256" key="5">
    <source>
        <dbReference type="RuleBase" id="RU004336"/>
    </source>
</evidence>
<name>A0A9Q0L165_9MAGN</name>
<dbReference type="GO" id="GO:0004553">
    <property type="term" value="F:hydrolase activity, hydrolyzing O-glycosyl compounds"/>
    <property type="evidence" value="ECO:0007669"/>
    <property type="project" value="InterPro"/>
</dbReference>
<dbReference type="PANTHER" id="PTHR32227">
    <property type="entry name" value="GLUCAN ENDO-1,3-BETA-GLUCOSIDASE BG1-RELATED-RELATED"/>
    <property type="match status" value="1"/>
</dbReference>
<protein>
    <submittedName>
        <fullName evidence="6">Uncharacterized protein</fullName>
    </submittedName>
</protein>
<accession>A0A9Q0L165</accession>
<gene>
    <name evidence="6" type="ORF">NE237_031390</name>
</gene>
<evidence type="ECO:0000256" key="4">
    <source>
        <dbReference type="RuleBase" id="RU004335"/>
    </source>
</evidence>
<reference evidence="6" key="1">
    <citation type="journal article" date="2023" name="Plant J.">
        <title>The genome of the king protea, Protea cynaroides.</title>
        <authorList>
            <person name="Chang J."/>
            <person name="Duong T.A."/>
            <person name="Schoeman C."/>
            <person name="Ma X."/>
            <person name="Roodt D."/>
            <person name="Barker N."/>
            <person name="Li Z."/>
            <person name="Van de Peer Y."/>
            <person name="Mizrachi E."/>
        </authorList>
    </citation>
    <scope>NUCLEOTIDE SEQUENCE</scope>
    <source>
        <tissue evidence="6">Young leaves</tissue>
    </source>
</reference>
<evidence type="ECO:0000256" key="3">
    <source>
        <dbReference type="ARBA" id="ARBA00023295"/>
    </source>
</evidence>
<dbReference type="GO" id="GO:0005975">
    <property type="term" value="P:carbohydrate metabolic process"/>
    <property type="evidence" value="ECO:0007669"/>
    <property type="project" value="InterPro"/>
</dbReference>
<organism evidence="6 7">
    <name type="scientific">Protea cynaroides</name>
    <dbReference type="NCBI Taxonomy" id="273540"/>
    <lineage>
        <taxon>Eukaryota</taxon>
        <taxon>Viridiplantae</taxon>
        <taxon>Streptophyta</taxon>
        <taxon>Embryophyta</taxon>
        <taxon>Tracheophyta</taxon>
        <taxon>Spermatophyta</taxon>
        <taxon>Magnoliopsida</taxon>
        <taxon>Proteales</taxon>
        <taxon>Proteaceae</taxon>
        <taxon>Protea</taxon>
    </lineage>
</organism>
<dbReference type="InterPro" id="IPR044965">
    <property type="entry name" value="Glyco_hydro_17_plant"/>
</dbReference>
<dbReference type="AlphaFoldDB" id="A0A9Q0L165"/>